<reference evidence="2 3" key="1">
    <citation type="journal article" date="2012" name="PLoS ONE">
        <title>Sequence and analysis of the genome of the pathogenic yeast Candida orthopsilosis.</title>
        <authorList>
            <person name="Riccombeni A."/>
            <person name="Vidanes G."/>
            <person name="Proux-Wera E."/>
            <person name="Wolfe K.H."/>
            <person name="Butler G."/>
        </authorList>
    </citation>
    <scope>NUCLEOTIDE SEQUENCE [LARGE SCALE GENOMIC DNA]</scope>
    <source>
        <strain evidence="2 3">Co 90-125</strain>
    </source>
</reference>
<keyword evidence="3" id="KW-1185">Reference proteome</keyword>
<feature type="domain" description="TLDc" evidence="1">
    <location>
        <begin position="323"/>
        <end position="559"/>
    </location>
</feature>
<dbReference type="OrthoDB" id="289228at2759"/>
<dbReference type="RefSeq" id="XP_003866158.1">
    <property type="nucleotide sequence ID" value="XM_003866110.1"/>
</dbReference>
<dbReference type="HOGENOM" id="CLU_011918_1_0_1"/>
<dbReference type="eggNOG" id="ENOG502QV3R">
    <property type="taxonomic scope" value="Eukaryota"/>
</dbReference>
<dbReference type="EMBL" id="HE681719">
    <property type="protein sequence ID" value="CCG20718.1"/>
    <property type="molecule type" value="Genomic_DNA"/>
</dbReference>
<dbReference type="AlphaFoldDB" id="H8WW94"/>
<protein>
    <recommendedName>
        <fullName evidence="1">TLDc domain-containing protein</fullName>
    </recommendedName>
</protein>
<dbReference type="InterPro" id="IPR006571">
    <property type="entry name" value="TLDc_dom"/>
</dbReference>
<proteinExistence type="predicted"/>
<evidence type="ECO:0000313" key="2">
    <source>
        <dbReference type="EMBL" id="CCG20718.1"/>
    </source>
</evidence>
<evidence type="ECO:0000259" key="1">
    <source>
        <dbReference type="PROSITE" id="PS51886"/>
    </source>
</evidence>
<organism evidence="2 3">
    <name type="scientific">Candida orthopsilosis (strain 90-125)</name>
    <name type="common">Yeast</name>
    <dbReference type="NCBI Taxonomy" id="1136231"/>
    <lineage>
        <taxon>Eukaryota</taxon>
        <taxon>Fungi</taxon>
        <taxon>Dikarya</taxon>
        <taxon>Ascomycota</taxon>
        <taxon>Saccharomycotina</taxon>
        <taxon>Pichiomycetes</taxon>
        <taxon>Debaryomycetaceae</taxon>
        <taxon>Candida/Lodderomyces clade</taxon>
        <taxon>Candida</taxon>
    </lineage>
</organism>
<dbReference type="SMART" id="SM00584">
    <property type="entry name" value="TLDc"/>
    <property type="match status" value="1"/>
</dbReference>
<sequence length="611" mass="69206">MGQISSTSHSSDSNNDFQTNLTKSEINDLFYARSLQVLRPQELAFVKSVIDENDSSVISKDKLKANLYDESSSKSRESDKIMGVVFSIMKKMGQFPFLRSEMVSSKELTIHELVISITLMSGRYNKILHQGFDFLKLLFILLSGKDQATAMSSSAKESQQIEIPLLQPFEETDEMGLKAKKVDWKRAPIFAHFEEISDKLKLDASSFVDITTLTLIANSIPLQKQCSMEDEFGSRLLQWSNFELYSVSILRFVNLNFLSNKPDGESISYNEFSQDIGEILPNFYQNGLKKLVTELSTSLKSVHTEACSGKQPQKKHLTFGPTELVNAATLSYISSILKGIGSDLEVTTENAMKLYAGSESGFSIRSLETKIFKWQAPTFLIVSGKRIKKKTVNNNRRYQKFDEAYPKYFLKQESHLQPWQHDNDRITYCAVVREPWQSSNKRNFGDESTVILSVLPRTDCYKSGHSDVMKGKSIYFNNQGMGVGFGNLQPLNKNGHQKYYPGDVSLTLEANLEFAVFRHLAQSKNNATNFFKPSAQSQLSTENFEDRFAITDLEVWGIGSMKELDEQRKQWEWEEKQANARQSVNIRSMGEERAFLEMAGLVGNHGSYGSG</sequence>
<dbReference type="Proteomes" id="UP000005018">
    <property type="component" value="Chromosome 1"/>
</dbReference>
<gene>
    <name evidence="2" type="ORF">CORT_0A03300</name>
</gene>
<dbReference type="KEGG" id="cot:CORT_0A03300"/>
<dbReference type="Pfam" id="PF07534">
    <property type="entry name" value="TLD"/>
    <property type="match status" value="1"/>
</dbReference>
<name>H8WW94_CANO9</name>
<accession>H8WW94</accession>
<dbReference type="GeneID" id="14536761"/>
<evidence type="ECO:0000313" key="3">
    <source>
        <dbReference type="Proteomes" id="UP000005018"/>
    </source>
</evidence>
<dbReference type="PROSITE" id="PS51886">
    <property type="entry name" value="TLDC"/>
    <property type="match status" value="1"/>
</dbReference>